<proteinExistence type="predicted"/>
<dbReference type="KEGG" id="eml:EMELA_v1c02570"/>
<dbReference type="Proteomes" id="UP000231896">
    <property type="component" value="Chromosome"/>
</dbReference>
<evidence type="ECO:0000313" key="1">
    <source>
        <dbReference type="EMBL" id="ATZ17830.1"/>
    </source>
</evidence>
<dbReference type="RefSeq" id="WP_100608943.1">
    <property type="nucleotide sequence ID" value="NZ_CP024964.1"/>
</dbReference>
<dbReference type="EMBL" id="CP024964">
    <property type="protein sequence ID" value="ATZ17830.1"/>
    <property type="molecule type" value="Genomic_DNA"/>
</dbReference>
<organism evidence="1 2">
    <name type="scientific">Mesoplasma melaleucae</name>
    <dbReference type="NCBI Taxonomy" id="81459"/>
    <lineage>
        <taxon>Bacteria</taxon>
        <taxon>Bacillati</taxon>
        <taxon>Mycoplasmatota</taxon>
        <taxon>Mollicutes</taxon>
        <taxon>Entomoplasmatales</taxon>
        <taxon>Entomoplasmataceae</taxon>
        <taxon>Mesoplasma</taxon>
    </lineage>
</organism>
<evidence type="ECO:0008006" key="3">
    <source>
        <dbReference type="Google" id="ProtNLM"/>
    </source>
</evidence>
<protein>
    <recommendedName>
        <fullName evidence="3">DUF3850 domain-containing protein</fullName>
    </recommendedName>
</protein>
<accession>A0A2K8NVG8</accession>
<sequence>MEKEYKELCLAQANLIKIKQDFLDQIRSGIKTFELRKDPNLEGINELVVIEHICSNDITNRDNCDYANCPIITDDCISDRLTVKMTKKDLSVYEIVRKINQRLNWILNLVGYAKLSIEENKEMLMLINVDKFLIEYTKDNKPFYWYDVEIIKE</sequence>
<dbReference type="AlphaFoldDB" id="A0A2K8NVG8"/>
<name>A0A2K8NVG8_9MOLU</name>
<gene>
    <name evidence="1" type="ORF">EMELA_v1c02570</name>
</gene>
<evidence type="ECO:0000313" key="2">
    <source>
        <dbReference type="Proteomes" id="UP000231896"/>
    </source>
</evidence>
<reference evidence="1 2" key="1">
    <citation type="submission" date="2017-11" db="EMBL/GenBank/DDBJ databases">
        <title>Genome sequence of Entomoplasma melaleucae M1 (ATCC 49191).</title>
        <authorList>
            <person name="Lo W.-S."/>
            <person name="Gasparich G.E."/>
            <person name="Kuo C.-H."/>
        </authorList>
    </citation>
    <scope>NUCLEOTIDE SEQUENCE [LARGE SCALE GENOMIC DNA]</scope>
    <source>
        <strain evidence="1 2">M1</strain>
    </source>
</reference>
<keyword evidence="2" id="KW-1185">Reference proteome</keyword>